<dbReference type="PANTHER" id="PTHR10772">
    <property type="entry name" value="10 KDA HEAT SHOCK PROTEIN"/>
    <property type="match status" value="1"/>
</dbReference>
<evidence type="ECO:0000256" key="6">
    <source>
        <dbReference type="RuleBase" id="RU003479"/>
    </source>
</evidence>
<evidence type="ECO:0000256" key="1">
    <source>
        <dbReference type="ARBA" id="ARBA00006975"/>
    </source>
</evidence>
<evidence type="ECO:0000256" key="3">
    <source>
        <dbReference type="ARBA" id="ARBA00031971"/>
    </source>
</evidence>
<dbReference type="GO" id="GO:0046872">
    <property type="term" value="F:metal ion binding"/>
    <property type="evidence" value="ECO:0007669"/>
    <property type="project" value="TreeGrafter"/>
</dbReference>
<reference evidence="7 8" key="1">
    <citation type="submission" date="2016-11" db="EMBL/GenBank/DDBJ databases">
        <title>The macronuclear genome of Stentor coeruleus: a giant cell with tiny introns.</title>
        <authorList>
            <person name="Slabodnick M."/>
            <person name="Ruby J.G."/>
            <person name="Reiff S.B."/>
            <person name="Swart E.C."/>
            <person name="Gosai S."/>
            <person name="Prabakaran S."/>
            <person name="Witkowska E."/>
            <person name="Larue G.E."/>
            <person name="Fisher S."/>
            <person name="Freeman R.M."/>
            <person name="Gunawardena J."/>
            <person name="Chu W."/>
            <person name="Stover N.A."/>
            <person name="Gregory B.D."/>
            <person name="Nowacki M."/>
            <person name="Derisi J."/>
            <person name="Roy S.W."/>
            <person name="Marshall W.F."/>
            <person name="Sood P."/>
        </authorList>
    </citation>
    <scope>NUCLEOTIDE SEQUENCE [LARGE SCALE GENOMIC DNA]</scope>
    <source>
        <strain evidence="7">WM001</strain>
    </source>
</reference>
<dbReference type="SUPFAM" id="SSF50129">
    <property type="entry name" value="GroES-like"/>
    <property type="match status" value="1"/>
</dbReference>
<dbReference type="CDD" id="cd00320">
    <property type="entry name" value="cpn10"/>
    <property type="match status" value="1"/>
</dbReference>
<dbReference type="GO" id="GO:0051082">
    <property type="term" value="F:unfolded protein binding"/>
    <property type="evidence" value="ECO:0007669"/>
    <property type="project" value="TreeGrafter"/>
</dbReference>
<dbReference type="OrthoDB" id="184876at2759"/>
<proteinExistence type="inferred from homology"/>
<evidence type="ECO:0000256" key="5">
    <source>
        <dbReference type="ARBA" id="ARBA00079398"/>
    </source>
</evidence>
<comment type="caution">
    <text evidence="7">The sequence shown here is derived from an EMBL/GenBank/DDBJ whole genome shotgun (WGS) entry which is preliminary data.</text>
</comment>
<evidence type="ECO:0000256" key="4">
    <source>
        <dbReference type="ARBA" id="ARBA00073031"/>
    </source>
</evidence>
<evidence type="ECO:0000313" key="7">
    <source>
        <dbReference type="EMBL" id="OMJ68629.1"/>
    </source>
</evidence>
<dbReference type="Pfam" id="PF00166">
    <property type="entry name" value="Cpn10"/>
    <property type="match status" value="1"/>
</dbReference>
<dbReference type="InterPro" id="IPR018369">
    <property type="entry name" value="Chaprnonin_Cpn10_CS"/>
</dbReference>
<dbReference type="PROSITE" id="PS00681">
    <property type="entry name" value="CHAPERONINS_CPN10"/>
    <property type="match status" value="1"/>
</dbReference>
<dbReference type="FunFam" id="2.30.33.40:FF:000001">
    <property type="entry name" value="10 kDa chaperonin"/>
    <property type="match status" value="1"/>
</dbReference>
<protein>
    <recommendedName>
        <fullName evidence="4">20 kDa chaperonin, chloroplastic</fullName>
    </recommendedName>
    <alternativeName>
        <fullName evidence="3">Chaperonin 10</fullName>
    </alternativeName>
    <alternativeName>
        <fullName evidence="5">Protein Cpn21</fullName>
    </alternativeName>
</protein>
<dbReference type="EMBL" id="MPUH01001301">
    <property type="protein sequence ID" value="OMJ68629.1"/>
    <property type="molecule type" value="Genomic_DNA"/>
</dbReference>
<dbReference type="Proteomes" id="UP000187209">
    <property type="component" value="Unassembled WGS sequence"/>
</dbReference>
<keyword evidence="8" id="KW-1185">Reference proteome</keyword>
<sequence length="97" mass="10938">MASRIVPLLNRVVIRKLESQLKSAGGIILREKDDKDLQIGQVMKVGTGAMFDNGKTRDMLLKPGQNVLLPAYFGQEIQIDNEKFYIYKDTEILGVLE</sequence>
<dbReference type="GO" id="GO:0005739">
    <property type="term" value="C:mitochondrion"/>
    <property type="evidence" value="ECO:0007669"/>
    <property type="project" value="TreeGrafter"/>
</dbReference>
<name>A0A1R2AVR2_9CILI</name>
<dbReference type="PRINTS" id="PR00297">
    <property type="entry name" value="CHAPERONIN10"/>
</dbReference>
<dbReference type="SMART" id="SM00883">
    <property type="entry name" value="Cpn10"/>
    <property type="match status" value="1"/>
</dbReference>
<accession>A0A1R2AVR2</accession>
<dbReference type="AlphaFoldDB" id="A0A1R2AVR2"/>
<dbReference type="GO" id="GO:0005524">
    <property type="term" value="F:ATP binding"/>
    <property type="evidence" value="ECO:0007669"/>
    <property type="project" value="InterPro"/>
</dbReference>
<dbReference type="Gene3D" id="2.30.33.40">
    <property type="entry name" value="GroES chaperonin"/>
    <property type="match status" value="1"/>
</dbReference>
<dbReference type="GO" id="GO:0044183">
    <property type="term" value="F:protein folding chaperone"/>
    <property type="evidence" value="ECO:0007669"/>
    <property type="project" value="InterPro"/>
</dbReference>
<organism evidence="7 8">
    <name type="scientific">Stentor coeruleus</name>
    <dbReference type="NCBI Taxonomy" id="5963"/>
    <lineage>
        <taxon>Eukaryota</taxon>
        <taxon>Sar</taxon>
        <taxon>Alveolata</taxon>
        <taxon>Ciliophora</taxon>
        <taxon>Postciliodesmatophora</taxon>
        <taxon>Heterotrichea</taxon>
        <taxon>Heterotrichida</taxon>
        <taxon>Stentoridae</taxon>
        <taxon>Stentor</taxon>
    </lineage>
</organism>
<evidence type="ECO:0000313" key="8">
    <source>
        <dbReference type="Proteomes" id="UP000187209"/>
    </source>
</evidence>
<dbReference type="GO" id="GO:0051087">
    <property type="term" value="F:protein-folding chaperone binding"/>
    <property type="evidence" value="ECO:0007669"/>
    <property type="project" value="TreeGrafter"/>
</dbReference>
<evidence type="ECO:0000256" key="2">
    <source>
        <dbReference type="ARBA" id="ARBA00023186"/>
    </source>
</evidence>
<dbReference type="InterPro" id="IPR037124">
    <property type="entry name" value="Chaperonin_GroES_sf"/>
</dbReference>
<keyword evidence="2 6" id="KW-0143">Chaperone</keyword>
<gene>
    <name evidence="7" type="ORF">SteCoe_33860</name>
</gene>
<dbReference type="InterPro" id="IPR020818">
    <property type="entry name" value="Chaperonin_GroES"/>
</dbReference>
<dbReference type="PANTHER" id="PTHR10772:SF0">
    <property type="entry name" value="10 KDA HEAT SHOCK PROTEIN, MITOCHONDRIAL"/>
    <property type="match status" value="1"/>
</dbReference>
<comment type="similarity">
    <text evidence="1 6">Belongs to the GroES chaperonin family.</text>
</comment>
<dbReference type="InterPro" id="IPR011032">
    <property type="entry name" value="GroES-like_sf"/>
</dbReference>